<gene>
    <name evidence="2" type="ORF">PHJA_000071000</name>
</gene>
<reference evidence="2" key="1">
    <citation type="submission" date="2020-07" db="EMBL/GenBank/DDBJ databases">
        <title>Ethylene signaling mediates host invasion by parasitic plants.</title>
        <authorList>
            <person name="Yoshida S."/>
        </authorList>
    </citation>
    <scope>NUCLEOTIDE SEQUENCE</scope>
    <source>
        <strain evidence="2">Okayama</strain>
    </source>
</reference>
<dbReference type="Proteomes" id="UP000653305">
    <property type="component" value="Unassembled WGS sequence"/>
</dbReference>
<evidence type="ECO:0000313" key="3">
    <source>
        <dbReference type="Proteomes" id="UP000653305"/>
    </source>
</evidence>
<comment type="caution">
    <text evidence="2">The sequence shown here is derived from an EMBL/GenBank/DDBJ whole genome shotgun (WGS) entry which is preliminary data.</text>
</comment>
<dbReference type="EMBL" id="BMAC01000006">
    <property type="protein sequence ID" value="GFP79275.1"/>
    <property type="molecule type" value="Genomic_DNA"/>
</dbReference>
<name>A0A830B4Z9_9LAMI</name>
<dbReference type="PANTHER" id="PTHR32166">
    <property type="entry name" value="OSJNBA0013A04.12 PROTEIN"/>
    <property type="match status" value="1"/>
</dbReference>
<organism evidence="2 3">
    <name type="scientific">Phtheirospermum japonicum</name>
    <dbReference type="NCBI Taxonomy" id="374723"/>
    <lineage>
        <taxon>Eukaryota</taxon>
        <taxon>Viridiplantae</taxon>
        <taxon>Streptophyta</taxon>
        <taxon>Embryophyta</taxon>
        <taxon>Tracheophyta</taxon>
        <taxon>Spermatophyta</taxon>
        <taxon>Magnoliopsida</taxon>
        <taxon>eudicotyledons</taxon>
        <taxon>Gunneridae</taxon>
        <taxon>Pentapetalae</taxon>
        <taxon>asterids</taxon>
        <taxon>lamiids</taxon>
        <taxon>Lamiales</taxon>
        <taxon>Orobanchaceae</taxon>
        <taxon>Orobanchaceae incertae sedis</taxon>
        <taxon>Phtheirospermum</taxon>
    </lineage>
</organism>
<evidence type="ECO:0000259" key="1">
    <source>
        <dbReference type="Pfam" id="PF04937"/>
    </source>
</evidence>
<evidence type="ECO:0000313" key="2">
    <source>
        <dbReference type="EMBL" id="GFP79275.1"/>
    </source>
</evidence>
<accession>A0A830B4Z9</accession>
<proteinExistence type="predicted"/>
<keyword evidence="3" id="KW-1185">Reference proteome</keyword>
<sequence length="78" mass="8911">MMRSVGNYGHGFKPPTPYELSTWILKEEVATTDAIIDDVRKTWAQTEVSILSDSWTDIRGRSLINFLVNNPYGTVFIF</sequence>
<feature type="domain" description="DUF659" evidence="1">
    <location>
        <begin position="15"/>
        <end position="77"/>
    </location>
</feature>
<dbReference type="AlphaFoldDB" id="A0A830B4Z9"/>
<dbReference type="OrthoDB" id="913268at2759"/>
<protein>
    <recommendedName>
        <fullName evidence="1">DUF659 domain-containing protein</fullName>
    </recommendedName>
</protein>
<dbReference type="Pfam" id="PF04937">
    <property type="entry name" value="DUF659"/>
    <property type="match status" value="1"/>
</dbReference>
<dbReference type="InterPro" id="IPR007021">
    <property type="entry name" value="DUF659"/>
</dbReference>
<dbReference type="PANTHER" id="PTHR32166:SF123">
    <property type="entry name" value="BED-TYPE DOMAIN-CONTAINING PROTEIN"/>
    <property type="match status" value="1"/>
</dbReference>